<sequence>MTTWTFDEPTREALCAFLEARGIAPGAMVIAPIGDGHSNLTFRIDIEGRAVVLRRPPPPPLPPGSNDVLREAGFLAAVGGAGLPVPEVLATGETGAVFDVPFYVMGMIDGVVLTETRKAPLDEAAAAPAMAEALVAAMAQLHAIDWTRTTLAAKARPEAFNLRHFRIFRRMVDDGAGGVLPPYARIAAWLEANVPEPSGATIIHNDLRLGNVMWAPQAPARIAAILDWELATVGDPLLDLAYLVCSAPREGATHTPVQDLSAALIAPGTPEPAALVARYFALSGRAPADIAWYQVMVLFKLATLYRYSRLAGHDPYFVEEHEDRFLAEAAFYCRD</sequence>
<protein>
    <submittedName>
        <fullName evidence="2">Acyl-CoA dehydrogenase</fullName>
    </submittedName>
</protein>
<dbReference type="PANTHER" id="PTHR21310:SF40">
    <property type="entry name" value="AMINOGLYCOSIDE PHOSPHOTRANSFERASE DOMAIN-CONTAINING PROTEIN-RELATED"/>
    <property type="match status" value="1"/>
</dbReference>
<evidence type="ECO:0000313" key="3">
    <source>
        <dbReference type="Proteomes" id="UP000648075"/>
    </source>
</evidence>
<feature type="domain" description="Aminoglycoside phosphotransferase" evidence="1">
    <location>
        <begin position="30"/>
        <end position="267"/>
    </location>
</feature>
<dbReference type="Gene3D" id="3.90.1200.10">
    <property type="match status" value="1"/>
</dbReference>
<dbReference type="InterPro" id="IPR011009">
    <property type="entry name" value="Kinase-like_dom_sf"/>
</dbReference>
<keyword evidence="3" id="KW-1185">Reference proteome</keyword>
<dbReference type="InterPro" id="IPR041726">
    <property type="entry name" value="ACAD10_11_N"/>
</dbReference>
<comment type="caution">
    <text evidence="2">The sequence shown here is derived from an EMBL/GenBank/DDBJ whole genome shotgun (WGS) entry which is preliminary data.</text>
</comment>
<dbReference type="InterPro" id="IPR002575">
    <property type="entry name" value="Aminoglycoside_PTrfase"/>
</dbReference>
<dbReference type="SUPFAM" id="SSF56112">
    <property type="entry name" value="Protein kinase-like (PK-like)"/>
    <property type="match status" value="1"/>
</dbReference>
<dbReference type="Pfam" id="PF01636">
    <property type="entry name" value="APH"/>
    <property type="match status" value="1"/>
</dbReference>
<dbReference type="EMBL" id="BMZA01000001">
    <property type="protein sequence ID" value="GGY90406.1"/>
    <property type="molecule type" value="Genomic_DNA"/>
</dbReference>
<reference evidence="2" key="2">
    <citation type="submission" date="2020-09" db="EMBL/GenBank/DDBJ databases">
        <authorList>
            <person name="Sun Q."/>
            <person name="Kim S."/>
        </authorList>
    </citation>
    <scope>NUCLEOTIDE SEQUENCE</scope>
    <source>
        <strain evidence="2">KCTC 32255</strain>
    </source>
</reference>
<organism evidence="2 3">
    <name type="scientific">Novosphingobium colocasiae</name>
    <dbReference type="NCBI Taxonomy" id="1256513"/>
    <lineage>
        <taxon>Bacteria</taxon>
        <taxon>Pseudomonadati</taxon>
        <taxon>Pseudomonadota</taxon>
        <taxon>Alphaproteobacteria</taxon>
        <taxon>Sphingomonadales</taxon>
        <taxon>Sphingomonadaceae</taxon>
        <taxon>Novosphingobium</taxon>
    </lineage>
</organism>
<dbReference type="Proteomes" id="UP000648075">
    <property type="component" value="Unassembled WGS sequence"/>
</dbReference>
<dbReference type="AlphaFoldDB" id="A0A918UD09"/>
<proteinExistence type="predicted"/>
<dbReference type="InterPro" id="IPR051678">
    <property type="entry name" value="AGP_Transferase"/>
</dbReference>
<evidence type="ECO:0000313" key="2">
    <source>
        <dbReference type="EMBL" id="GGY90406.1"/>
    </source>
</evidence>
<evidence type="ECO:0000259" key="1">
    <source>
        <dbReference type="Pfam" id="PF01636"/>
    </source>
</evidence>
<dbReference type="CDD" id="cd05154">
    <property type="entry name" value="ACAD10_11_N-like"/>
    <property type="match status" value="1"/>
</dbReference>
<dbReference type="PANTHER" id="PTHR21310">
    <property type="entry name" value="AMINOGLYCOSIDE PHOSPHOTRANSFERASE-RELATED-RELATED"/>
    <property type="match status" value="1"/>
</dbReference>
<reference evidence="2" key="1">
    <citation type="journal article" date="2014" name="Int. J. Syst. Evol. Microbiol.">
        <title>Complete genome sequence of Corynebacterium casei LMG S-19264T (=DSM 44701T), isolated from a smear-ripened cheese.</title>
        <authorList>
            <consortium name="US DOE Joint Genome Institute (JGI-PGF)"/>
            <person name="Walter F."/>
            <person name="Albersmeier A."/>
            <person name="Kalinowski J."/>
            <person name="Ruckert C."/>
        </authorList>
    </citation>
    <scope>NUCLEOTIDE SEQUENCE</scope>
    <source>
        <strain evidence="2">KCTC 32255</strain>
    </source>
</reference>
<name>A0A918UD09_9SPHN</name>
<accession>A0A918UD09</accession>
<gene>
    <name evidence="2" type="ORF">GCM10011614_01350</name>
</gene>
<dbReference type="Gene3D" id="3.30.200.20">
    <property type="entry name" value="Phosphorylase Kinase, domain 1"/>
    <property type="match status" value="1"/>
</dbReference>
<dbReference type="RefSeq" id="WP_229813604.1">
    <property type="nucleotide sequence ID" value="NZ_BMZA01000001.1"/>
</dbReference>